<dbReference type="InterPro" id="IPR050194">
    <property type="entry name" value="Glycosyltransferase_grp1"/>
</dbReference>
<reference evidence="3" key="1">
    <citation type="journal article" date="2015" name="Nature">
        <title>rRNA introns, odd ribosomes, and small enigmatic genomes across a large radiation of phyla.</title>
        <authorList>
            <person name="Brown C.T."/>
            <person name="Hug L.A."/>
            <person name="Thomas B.C."/>
            <person name="Sharon I."/>
            <person name="Castelle C.J."/>
            <person name="Singh A."/>
            <person name="Wilkins M.J."/>
            <person name="Williams K.H."/>
            <person name="Banfield J.F."/>
        </authorList>
    </citation>
    <scope>NUCLEOTIDE SEQUENCE [LARGE SCALE GENOMIC DNA]</scope>
</reference>
<comment type="caution">
    <text evidence="3">The sequence shown here is derived from an EMBL/GenBank/DDBJ whole genome shotgun (WGS) entry which is preliminary data.</text>
</comment>
<dbReference type="PANTHER" id="PTHR45947">
    <property type="entry name" value="SULFOQUINOVOSYL TRANSFERASE SQD2"/>
    <property type="match status" value="1"/>
</dbReference>
<keyword evidence="3" id="KW-0808">Transferase</keyword>
<name>A0A0G0MAC9_9BACT</name>
<feature type="domain" description="Glycosyl transferase family 1" evidence="1">
    <location>
        <begin position="200"/>
        <end position="348"/>
    </location>
</feature>
<sequence>MKICQINNLFKPYSRGGADRIVEIIYNGLKKEGHDVFVVSTQTSKKNYQENGNYYLKSYYARLAGMLGVFRAFFVLADLVCLKNYFRIKKIIKNEKVDLVITHNLRGLGFWTVRALKNIKHIHILHDIQLIHPSGLMIQNEEEKINNVFAKLYFNITKKILASPNFAISPSAWLLEEHIARGFFKKSKKIVLPNPAEISESTKSHDRADGQIKFLYVGEIEKHKGIFLLIEAFLQCRKYYENISLDVIGKGSGEADLPRIQGINYLGWKTKKEVASAMVSADCLIVPSLCYENSPTVIYEAANSCLPVIASRIGGIGELAHQFGGILFNPGEIQDLEKKMVYAIKNPQIIKIIGEVSGEKIKKYSVENYLKKIIELAHS</sequence>
<evidence type="ECO:0000259" key="1">
    <source>
        <dbReference type="Pfam" id="PF00534"/>
    </source>
</evidence>
<proteinExistence type="predicted"/>
<evidence type="ECO:0000259" key="2">
    <source>
        <dbReference type="Pfam" id="PF13439"/>
    </source>
</evidence>
<dbReference type="Proteomes" id="UP000034022">
    <property type="component" value="Unassembled WGS sequence"/>
</dbReference>
<dbReference type="EMBL" id="LBUU01000003">
    <property type="protein sequence ID" value="KKQ70694.1"/>
    <property type="molecule type" value="Genomic_DNA"/>
</dbReference>
<protein>
    <submittedName>
        <fullName evidence="3">Putative glycosyltransferase</fullName>
    </submittedName>
</protein>
<evidence type="ECO:0000313" key="3">
    <source>
        <dbReference type="EMBL" id="KKQ70694.1"/>
    </source>
</evidence>
<dbReference type="AlphaFoldDB" id="A0A0G0MAC9"/>
<accession>A0A0G0MAC9</accession>
<dbReference type="InterPro" id="IPR001296">
    <property type="entry name" value="Glyco_trans_1"/>
</dbReference>
<feature type="domain" description="Glycosyltransferase subfamily 4-like N-terminal" evidence="2">
    <location>
        <begin position="16"/>
        <end position="197"/>
    </location>
</feature>
<gene>
    <name evidence="3" type="ORF">US91_C0003G0024</name>
</gene>
<dbReference type="GO" id="GO:0016757">
    <property type="term" value="F:glycosyltransferase activity"/>
    <property type="evidence" value="ECO:0007669"/>
    <property type="project" value="InterPro"/>
</dbReference>
<dbReference type="InterPro" id="IPR028098">
    <property type="entry name" value="Glyco_trans_4-like_N"/>
</dbReference>
<dbReference type="Pfam" id="PF13439">
    <property type="entry name" value="Glyco_transf_4"/>
    <property type="match status" value="1"/>
</dbReference>
<dbReference type="Pfam" id="PF00534">
    <property type="entry name" value="Glycos_transf_1"/>
    <property type="match status" value="1"/>
</dbReference>
<evidence type="ECO:0000313" key="4">
    <source>
        <dbReference type="Proteomes" id="UP000034022"/>
    </source>
</evidence>
<dbReference type="PANTHER" id="PTHR45947:SF13">
    <property type="entry name" value="TRANSFERASE"/>
    <property type="match status" value="1"/>
</dbReference>
<dbReference type="Gene3D" id="3.40.50.2000">
    <property type="entry name" value="Glycogen Phosphorylase B"/>
    <property type="match status" value="2"/>
</dbReference>
<organism evidence="3 4">
    <name type="scientific">Candidatus Falkowbacteria bacterium GW2011_GWE1_38_31</name>
    <dbReference type="NCBI Taxonomy" id="1618638"/>
    <lineage>
        <taxon>Bacteria</taxon>
        <taxon>Candidatus Falkowiibacteriota</taxon>
    </lineage>
</organism>
<dbReference type="SUPFAM" id="SSF53756">
    <property type="entry name" value="UDP-Glycosyltransferase/glycogen phosphorylase"/>
    <property type="match status" value="1"/>
</dbReference>